<organism evidence="2 3">
    <name type="scientific">Enterococcus hermanniensis</name>
    <dbReference type="NCBI Taxonomy" id="249189"/>
    <lineage>
        <taxon>Bacteria</taxon>
        <taxon>Bacillati</taxon>
        <taxon>Bacillota</taxon>
        <taxon>Bacilli</taxon>
        <taxon>Lactobacillales</taxon>
        <taxon>Enterococcaceae</taxon>
        <taxon>Enterococcus</taxon>
    </lineage>
</organism>
<comment type="caution">
    <text evidence="2">The sequence shown here is derived from an EMBL/GenBank/DDBJ whole genome shotgun (WGS) entry which is preliminary data.</text>
</comment>
<sequence length="56" mass="6335">MKKIYWLRRTGAMLFAFGIGAAITGNVPEWLKAAYVTAVFGLVLIYDFAEYDTKKD</sequence>
<dbReference type="Proteomes" id="UP000182077">
    <property type="component" value="Unassembled WGS sequence"/>
</dbReference>
<evidence type="ECO:0000313" key="2">
    <source>
        <dbReference type="EMBL" id="OJG41457.1"/>
    </source>
</evidence>
<dbReference type="RefSeq" id="WP_169818216.1">
    <property type="nucleotide sequence ID" value="NZ_JBHSHK010000007.1"/>
</dbReference>
<name>A0A1L8TB20_9ENTE</name>
<protein>
    <submittedName>
        <fullName evidence="2">Uncharacterized protein</fullName>
    </submittedName>
</protein>
<gene>
    <name evidence="2" type="ORF">RV04_GL001197</name>
</gene>
<dbReference type="AlphaFoldDB" id="A0A1L8TB20"/>
<keyword evidence="1" id="KW-0812">Transmembrane</keyword>
<evidence type="ECO:0000313" key="3">
    <source>
        <dbReference type="Proteomes" id="UP000182077"/>
    </source>
</evidence>
<evidence type="ECO:0000256" key="1">
    <source>
        <dbReference type="SAM" id="Phobius"/>
    </source>
</evidence>
<dbReference type="EMBL" id="JXKQ01000023">
    <property type="protein sequence ID" value="OJG41457.1"/>
    <property type="molecule type" value="Genomic_DNA"/>
</dbReference>
<dbReference type="STRING" id="249189.RV04_GL001197"/>
<keyword evidence="1" id="KW-0472">Membrane</keyword>
<keyword evidence="1" id="KW-1133">Transmembrane helix</keyword>
<accession>A0A1L8TB20</accession>
<keyword evidence="3" id="KW-1185">Reference proteome</keyword>
<feature type="transmembrane region" description="Helical" evidence="1">
    <location>
        <begin position="32"/>
        <end position="49"/>
    </location>
</feature>
<reference evidence="2 3" key="1">
    <citation type="submission" date="2014-12" db="EMBL/GenBank/DDBJ databases">
        <title>Draft genome sequences of 29 type strains of Enterococci.</title>
        <authorList>
            <person name="Zhong Z."/>
            <person name="Sun Z."/>
            <person name="Liu W."/>
            <person name="Zhang W."/>
            <person name="Zhang H."/>
        </authorList>
    </citation>
    <scope>NUCLEOTIDE SEQUENCE [LARGE SCALE GENOMIC DNA]</scope>
    <source>
        <strain evidence="2 3">DSM 17122</strain>
    </source>
</reference>
<proteinExistence type="predicted"/>